<organism evidence="1 2">
    <name type="scientific">Mythimna loreyi</name>
    <dbReference type="NCBI Taxonomy" id="667449"/>
    <lineage>
        <taxon>Eukaryota</taxon>
        <taxon>Metazoa</taxon>
        <taxon>Ecdysozoa</taxon>
        <taxon>Arthropoda</taxon>
        <taxon>Hexapoda</taxon>
        <taxon>Insecta</taxon>
        <taxon>Pterygota</taxon>
        <taxon>Neoptera</taxon>
        <taxon>Endopterygota</taxon>
        <taxon>Lepidoptera</taxon>
        <taxon>Glossata</taxon>
        <taxon>Ditrysia</taxon>
        <taxon>Noctuoidea</taxon>
        <taxon>Noctuidae</taxon>
        <taxon>Noctuinae</taxon>
        <taxon>Hadenini</taxon>
        <taxon>Mythimna</taxon>
    </lineage>
</organism>
<proteinExistence type="predicted"/>
<protein>
    <submittedName>
        <fullName evidence="1">Uncharacterized protein</fullName>
    </submittedName>
</protein>
<evidence type="ECO:0000313" key="1">
    <source>
        <dbReference type="EMBL" id="KAJ8727281.1"/>
    </source>
</evidence>
<accession>A0ACC2QWI5</accession>
<keyword evidence="2" id="KW-1185">Reference proteome</keyword>
<name>A0ACC2QWI5_9NEOP</name>
<comment type="caution">
    <text evidence="1">The sequence shown here is derived from an EMBL/GenBank/DDBJ whole genome shotgun (WGS) entry which is preliminary data.</text>
</comment>
<reference evidence="1" key="1">
    <citation type="submission" date="2023-03" db="EMBL/GenBank/DDBJ databases">
        <title>Chromosome-level genomes of two armyworms, Mythimna separata and Mythimna loreyi, provide insights into the biosynthesis and reception of sex pheromones.</title>
        <authorList>
            <person name="Zhao H."/>
        </authorList>
    </citation>
    <scope>NUCLEOTIDE SEQUENCE</scope>
    <source>
        <strain evidence="1">BeijingLab</strain>
    </source>
</reference>
<dbReference type="EMBL" id="CM056783">
    <property type="protein sequence ID" value="KAJ8727281.1"/>
    <property type="molecule type" value="Genomic_DNA"/>
</dbReference>
<sequence>MCSVQCSGDCLWGELLEQAACRCWDFVQYNFILIYTYLRKKAKRVYKITSTPDWQRYCSGDICAPAAAAPHSAHTARRVAAHRATPSHSRTATGPSMSGLTELAAARHAGAHDPDDPCASHDHAMVFHSCVCAEILFKGWNTSNELQLFGSSLVIFVAAVLYEGFKYWRETLAKPCALSDSQQGIAKLEPGAGAARSVRALLCSGAHLVQTALHALQSTLSYLLMLVFMTYNVWLCLAVVLGLTLGYFLFGWRRGALNDPNEHCQ</sequence>
<evidence type="ECO:0000313" key="2">
    <source>
        <dbReference type="Proteomes" id="UP001231649"/>
    </source>
</evidence>
<dbReference type="Proteomes" id="UP001231649">
    <property type="component" value="Chromosome 7"/>
</dbReference>
<gene>
    <name evidence="1" type="ORF">PYW08_015678</name>
</gene>